<comment type="caution">
    <text evidence="2">The sequence shown here is derived from an EMBL/GenBank/DDBJ whole genome shotgun (WGS) entry which is preliminary data.</text>
</comment>
<dbReference type="EMBL" id="WVHT01000003">
    <property type="protein sequence ID" value="MXV50764.1"/>
    <property type="molecule type" value="Genomic_DNA"/>
</dbReference>
<organism evidence="2 3">
    <name type="scientific">Hufsiella arboris</name>
    <dbReference type="NCBI Taxonomy" id="2695275"/>
    <lineage>
        <taxon>Bacteria</taxon>
        <taxon>Pseudomonadati</taxon>
        <taxon>Bacteroidota</taxon>
        <taxon>Sphingobacteriia</taxon>
        <taxon>Sphingobacteriales</taxon>
        <taxon>Sphingobacteriaceae</taxon>
        <taxon>Hufsiella</taxon>
    </lineage>
</organism>
<dbReference type="GO" id="GO:0016491">
    <property type="term" value="F:oxidoreductase activity"/>
    <property type="evidence" value="ECO:0007669"/>
    <property type="project" value="InterPro"/>
</dbReference>
<sequence length="173" mass="19639">MVTIVAATNRTGSYTLKLSEYYQKKLKEHGVDADILTLTDLPANILHTDLYGNRSKEFQPIQDLVTATEKFLFVVPEYNGSFPGVLKLFVDACKFPESFFGKKAALLGLSSGKYGNVRGIEHFTGICHYINLHVMPLRLHIPQINLEFNENGDLFKEDTVKFTDQQISRFVEF</sequence>
<dbReference type="GO" id="GO:0010181">
    <property type="term" value="F:FMN binding"/>
    <property type="evidence" value="ECO:0007669"/>
    <property type="project" value="TreeGrafter"/>
</dbReference>
<feature type="domain" description="NADPH-dependent FMN reductase-like" evidence="1">
    <location>
        <begin position="2"/>
        <end position="137"/>
    </location>
</feature>
<evidence type="ECO:0000313" key="2">
    <source>
        <dbReference type="EMBL" id="MXV50764.1"/>
    </source>
</evidence>
<dbReference type="SUPFAM" id="SSF52218">
    <property type="entry name" value="Flavoproteins"/>
    <property type="match status" value="1"/>
</dbReference>
<name>A0A7K1Y843_9SPHI</name>
<dbReference type="InterPro" id="IPR050712">
    <property type="entry name" value="NAD(P)H-dep_reductase"/>
</dbReference>
<evidence type="ECO:0000259" key="1">
    <source>
        <dbReference type="Pfam" id="PF03358"/>
    </source>
</evidence>
<proteinExistence type="predicted"/>
<dbReference type="RefSeq" id="WP_160843955.1">
    <property type="nucleotide sequence ID" value="NZ_WVHT01000003.1"/>
</dbReference>
<reference evidence="2 3" key="1">
    <citation type="submission" date="2019-11" db="EMBL/GenBank/DDBJ databases">
        <title>Pedobacter sp. HMF7647 Genome sequencing and assembly.</title>
        <authorList>
            <person name="Kang H."/>
            <person name="Kim H."/>
            <person name="Joh K."/>
        </authorList>
    </citation>
    <scope>NUCLEOTIDE SEQUENCE [LARGE SCALE GENOMIC DNA]</scope>
    <source>
        <strain evidence="2 3">HMF7647</strain>
    </source>
</reference>
<dbReference type="PANTHER" id="PTHR30543">
    <property type="entry name" value="CHROMATE REDUCTASE"/>
    <property type="match status" value="1"/>
</dbReference>
<dbReference type="InterPro" id="IPR029039">
    <property type="entry name" value="Flavoprotein-like_sf"/>
</dbReference>
<dbReference type="GO" id="GO:0005829">
    <property type="term" value="C:cytosol"/>
    <property type="evidence" value="ECO:0007669"/>
    <property type="project" value="TreeGrafter"/>
</dbReference>
<dbReference type="InterPro" id="IPR005025">
    <property type="entry name" value="FMN_Rdtase-like_dom"/>
</dbReference>
<keyword evidence="3" id="KW-1185">Reference proteome</keyword>
<dbReference type="Proteomes" id="UP000466586">
    <property type="component" value="Unassembled WGS sequence"/>
</dbReference>
<dbReference type="Gene3D" id="3.40.50.360">
    <property type="match status" value="1"/>
</dbReference>
<dbReference type="AlphaFoldDB" id="A0A7K1Y843"/>
<dbReference type="PANTHER" id="PTHR30543:SF21">
    <property type="entry name" value="NAD(P)H-DEPENDENT FMN REDUCTASE LOT6"/>
    <property type="match status" value="1"/>
</dbReference>
<protein>
    <submittedName>
        <fullName evidence="2">NADPH-dependent FMN reductase</fullName>
    </submittedName>
</protein>
<accession>A0A7K1Y843</accession>
<dbReference type="Pfam" id="PF03358">
    <property type="entry name" value="FMN_red"/>
    <property type="match status" value="1"/>
</dbReference>
<evidence type="ECO:0000313" key="3">
    <source>
        <dbReference type="Proteomes" id="UP000466586"/>
    </source>
</evidence>
<gene>
    <name evidence="2" type="ORF">GS399_07245</name>
</gene>